<protein>
    <recommendedName>
        <fullName evidence="3">Enhancer of mRNA-decapping protein 3</fullName>
    </recommendedName>
</protein>
<proteinExistence type="inferred from homology"/>
<reference evidence="8" key="1">
    <citation type="submission" date="2021-03" db="EMBL/GenBank/DDBJ databases">
        <authorList>
            <person name="Tagirdzhanova G."/>
        </authorList>
    </citation>
    <scope>NUCLEOTIDE SEQUENCE</scope>
</reference>
<dbReference type="GO" id="GO:0000932">
    <property type="term" value="C:P-body"/>
    <property type="evidence" value="ECO:0007669"/>
    <property type="project" value="UniProtKB-SubCell"/>
</dbReference>
<dbReference type="AlphaFoldDB" id="A0A8H3FXX4"/>
<organism evidence="8 9">
    <name type="scientific">Gomphillus americanus</name>
    <dbReference type="NCBI Taxonomy" id="1940652"/>
    <lineage>
        <taxon>Eukaryota</taxon>
        <taxon>Fungi</taxon>
        <taxon>Dikarya</taxon>
        <taxon>Ascomycota</taxon>
        <taxon>Pezizomycotina</taxon>
        <taxon>Lecanoromycetes</taxon>
        <taxon>OSLEUM clade</taxon>
        <taxon>Ostropomycetidae</taxon>
        <taxon>Ostropales</taxon>
        <taxon>Graphidaceae</taxon>
        <taxon>Gomphilloideae</taxon>
        <taxon>Gomphillus</taxon>
    </lineage>
</organism>
<feature type="region of interest" description="Disordered" evidence="5">
    <location>
        <begin position="310"/>
        <end position="343"/>
    </location>
</feature>
<dbReference type="InterPro" id="IPR019050">
    <property type="entry name" value="FDF_dom"/>
</dbReference>
<dbReference type="GO" id="GO:0031087">
    <property type="term" value="P:deadenylation-independent decapping of nuclear-transcribed mRNA"/>
    <property type="evidence" value="ECO:0007669"/>
    <property type="project" value="TreeGrafter"/>
</dbReference>
<dbReference type="GO" id="GO:0033962">
    <property type="term" value="P:P-body assembly"/>
    <property type="evidence" value="ECO:0007669"/>
    <property type="project" value="TreeGrafter"/>
</dbReference>
<dbReference type="InterPro" id="IPR036652">
    <property type="entry name" value="YjeF_N_dom_sf"/>
</dbReference>
<dbReference type="GO" id="GO:0003729">
    <property type="term" value="F:mRNA binding"/>
    <property type="evidence" value="ECO:0007669"/>
    <property type="project" value="TreeGrafter"/>
</dbReference>
<feature type="domain" description="DFDF" evidence="7">
    <location>
        <begin position="218"/>
        <end position="254"/>
    </location>
</feature>
<dbReference type="PANTHER" id="PTHR13612">
    <property type="entry name" value="ENHANCER OF MRNA-DECAPPING PROTEIN 3"/>
    <property type="match status" value="1"/>
</dbReference>
<feature type="compositionally biased region" description="Basic residues" evidence="5">
    <location>
        <begin position="195"/>
        <end position="207"/>
    </location>
</feature>
<dbReference type="Proteomes" id="UP000664169">
    <property type="component" value="Unassembled WGS sequence"/>
</dbReference>
<dbReference type="PANTHER" id="PTHR13612:SF0">
    <property type="entry name" value="ENHANCER OF MRNA-DECAPPING PROTEIN 3"/>
    <property type="match status" value="1"/>
</dbReference>
<feature type="compositionally biased region" description="Polar residues" evidence="5">
    <location>
        <begin position="144"/>
        <end position="153"/>
    </location>
</feature>
<comment type="similarity">
    <text evidence="2">Belongs to the EDC3 family.</text>
</comment>
<keyword evidence="9" id="KW-1185">Reference proteome</keyword>
<accession>A0A8H3FXX4</accession>
<dbReference type="OrthoDB" id="10030313at2759"/>
<dbReference type="Gene3D" id="3.40.50.10260">
    <property type="entry name" value="YjeF N-terminal domain"/>
    <property type="match status" value="1"/>
</dbReference>
<evidence type="ECO:0000259" key="6">
    <source>
        <dbReference type="PROSITE" id="PS51385"/>
    </source>
</evidence>
<name>A0A8H3FXX4_9LECA</name>
<evidence type="ECO:0000256" key="2">
    <source>
        <dbReference type="ARBA" id="ARBA00006610"/>
    </source>
</evidence>
<dbReference type="InterPro" id="IPR025762">
    <property type="entry name" value="DFDF"/>
</dbReference>
<evidence type="ECO:0000256" key="1">
    <source>
        <dbReference type="ARBA" id="ARBA00004201"/>
    </source>
</evidence>
<evidence type="ECO:0000313" key="8">
    <source>
        <dbReference type="EMBL" id="CAF9931082.1"/>
    </source>
</evidence>
<dbReference type="PROSITE" id="PS51385">
    <property type="entry name" value="YJEF_N"/>
    <property type="match status" value="1"/>
</dbReference>
<evidence type="ECO:0000256" key="5">
    <source>
        <dbReference type="SAM" id="MobiDB-lite"/>
    </source>
</evidence>
<dbReference type="EMBL" id="CAJPDQ010000037">
    <property type="protein sequence ID" value="CAF9931082.1"/>
    <property type="molecule type" value="Genomic_DNA"/>
</dbReference>
<comment type="subcellular location">
    <subcellularLocation>
        <location evidence="1">Cytoplasm</location>
        <location evidence="1">P-body</location>
    </subcellularLocation>
</comment>
<feature type="region of interest" description="Disordered" evidence="5">
    <location>
        <begin position="141"/>
        <end position="217"/>
    </location>
</feature>
<dbReference type="PROSITE" id="PS51512">
    <property type="entry name" value="DFDF"/>
    <property type="match status" value="1"/>
</dbReference>
<dbReference type="SMART" id="SM01199">
    <property type="entry name" value="FDF"/>
    <property type="match status" value="1"/>
</dbReference>
<keyword evidence="4" id="KW-0963">Cytoplasm</keyword>
<evidence type="ECO:0000313" key="9">
    <source>
        <dbReference type="Proteomes" id="UP000664169"/>
    </source>
</evidence>
<sequence>MPNFEIQGDTLLDLEVISSDQEDFRPSPLVSTPSPNPAVTEMNMQQTAEFVDPAILSMGRPPPRAVTRADANVSATFTDPLLDLSVGFDKSGTSELDTIERTGGTTSVPMITQPAQVSSPVQQAFKDLMSRTLHHNTKDGLFISTHSTGTTSVDRVGAGKQAAMEETRRSVKSRGRKPRTSTGSDLLRVDEPMPRKSKKNTNPKHTARTSEAQNGWATEEATDIQELGEFDFAANLSKFNKREIFKQLKEDDTTAPGDRLVGHNRLPKPGTNGGRNLHWTENVLDSPTEDNGLWNSEAGETADDLEQAIESGRSSTRQKSHSRTRLVATRKGSHNVEDTVRRQSQVTIRQTPFENAASPRIGSRKNFASPYIGSSGNAPRSSLRIMESNRICPTISPIQMLELEQYAIADLGLSEDILSENAARGIAELAIQLHSTEAQASPSETRVVVAVGNHKTGARTLAAARHLRNRGFEIICAIMGREEEFPDTIKNQASSFSKAGGRLIKPMELTAEFNTGHKPTLLIDALTGMHTSFDDLRREDQQWCFELAIWTKRLSTPVLSVDVPSGVDPSTGTMSTADGHTLAFRPDVILALGAPKPYLLPYLEETKPPPKAYIADIALGKNAWKRIGGKRRQGVDFGSKWLVELKLERGDEP</sequence>
<evidence type="ECO:0000259" key="7">
    <source>
        <dbReference type="PROSITE" id="PS51512"/>
    </source>
</evidence>
<evidence type="ECO:0000256" key="4">
    <source>
        <dbReference type="ARBA" id="ARBA00022490"/>
    </source>
</evidence>
<feature type="region of interest" description="Disordered" evidence="5">
    <location>
        <begin position="255"/>
        <end position="278"/>
    </location>
</feature>
<dbReference type="Pfam" id="PF03853">
    <property type="entry name" value="YjeF_N"/>
    <property type="match status" value="1"/>
</dbReference>
<feature type="domain" description="YjeF N-terminal" evidence="6">
    <location>
        <begin position="400"/>
        <end position="625"/>
    </location>
</feature>
<dbReference type="SUPFAM" id="SSF64153">
    <property type="entry name" value="YjeF N-terminal domain-like"/>
    <property type="match status" value="1"/>
</dbReference>
<dbReference type="Pfam" id="PF09532">
    <property type="entry name" value="FDF"/>
    <property type="match status" value="1"/>
</dbReference>
<feature type="compositionally biased region" description="Basic residues" evidence="5">
    <location>
        <begin position="170"/>
        <end position="179"/>
    </location>
</feature>
<evidence type="ECO:0000256" key="3">
    <source>
        <dbReference type="ARBA" id="ARBA00015797"/>
    </source>
</evidence>
<dbReference type="InterPro" id="IPR004443">
    <property type="entry name" value="YjeF_N_dom"/>
</dbReference>
<comment type="caution">
    <text evidence="8">The sequence shown here is derived from an EMBL/GenBank/DDBJ whole genome shotgun (WGS) entry which is preliminary data.</text>
</comment>
<gene>
    <name evidence="8" type="ORF">GOMPHAMPRED_005817</name>
</gene>